<organism evidence="2 3">
    <name type="scientific">Streptodolium elevatio</name>
    <dbReference type="NCBI Taxonomy" id="3157996"/>
    <lineage>
        <taxon>Bacteria</taxon>
        <taxon>Bacillati</taxon>
        <taxon>Actinomycetota</taxon>
        <taxon>Actinomycetes</taxon>
        <taxon>Kitasatosporales</taxon>
        <taxon>Streptomycetaceae</taxon>
        <taxon>Streptodolium</taxon>
    </lineage>
</organism>
<name>A0ABV3DG30_9ACTN</name>
<keyword evidence="3" id="KW-1185">Reference proteome</keyword>
<protein>
    <recommendedName>
        <fullName evidence="4">Tetratricopeptide repeat protein</fullName>
    </recommendedName>
</protein>
<feature type="compositionally biased region" description="Gly residues" evidence="1">
    <location>
        <begin position="21"/>
        <end position="67"/>
    </location>
</feature>
<sequence length="316" mass="32744">MSESFSERMRRRWSARRGDGGGDPWGPGGAFGADSAGSGGTGGVAGGRRGGPGNPFGSPFGGPGSDGPGADASGPDAAGFDSPGLDDPPPAPAESETTARARMMHERLTEAYAVGDVRTVTQIADLMPEGPEAEPYRTYAQVLAAEAQADDARAAQLAQTYLNRLHSGHPDWETARSLFGEVMVQALVMGTVPMAGNLTAAEQALAAPADYYVHQSGMLLKYAGEEETHPLLLVLHGDARKGVRSAEQAVRAEKKGTPAGHADALCVLALALTAAGDITTARQALADAERILPGRPRITATRNRIESSPAATLHEE</sequence>
<dbReference type="Proteomes" id="UP001551482">
    <property type="component" value="Unassembled WGS sequence"/>
</dbReference>
<evidence type="ECO:0000256" key="1">
    <source>
        <dbReference type="SAM" id="MobiDB-lite"/>
    </source>
</evidence>
<dbReference type="EMBL" id="JBEZFP010000030">
    <property type="protein sequence ID" value="MEU8134715.1"/>
    <property type="molecule type" value="Genomic_DNA"/>
</dbReference>
<comment type="caution">
    <text evidence="2">The sequence shown here is derived from an EMBL/GenBank/DDBJ whole genome shotgun (WGS) entry which is preliminary data.</text>
</comment>
<evidence type="ECO:0000313" key="2">
    <source>
        <dbReference type="EMBL" id="MEU8134715.1"/>
    </source>
</evidence>
<proteinExistence type="predicted"/>
<feature type="compositionally biased region" description="Low complexity" evidence="1">
    <location>
        <begin position="68"/>
        <end position="82"/>
    </location>
</feature>
<evidence type="ECO:0000313" key="3">
    <source>
        <dbReference type="Proteomes" id="UP001551482"/>
    </source>
</evidence>
<gene>
    <name evidence="2" type="ORF">AB0C36_14520</name>
</gene>
<accession>A0ABV3DG30</accession>
<feature type="region of interest" description="Disordered" evidence="1">
    <location>
        <begin position="1"/>
        <end position="99"/>
    </location>
</feature>
<dbReference type="RefSeq" id="WP_358353610.1">
    <property type="nucleotide sequence ID" value="NZ_JBEZFP010000030.1"/>
</dbReference>
<reference evidence="2 3" key="1">
    <citation type="submission" date="2024-06" db="EMBL/GenBank/DDBJ databases">
        <title>The Natural Products Discovery Center: Release of the First 8490 Sequenced Strains for Exploring Actinobacteria Biosynthetic Diversity.</title>
        <authorList>
            <person name="Kalkreuter E."/>
            <person name="Kautsar S.A."/>
            <person name="Yang D."/>
            <person name="Bader C.D."/>
            <person name="Teijaro C.N."/>
            <person name="Fluegel L."/>
            <person name="Davis C.M."/>
            <person name="Simpson J.R."/>
            <person name="Lauterbach L."/>
            <person name="Steele A.D."/>
            <person name="Gui C."/>
            <person name="Meng S."/>
            <person name="Li G."/>
            <person name="Viehrig K."/>
            <person name="Ye F."/>
            <person name="Su P."/>
            <person name="Kiefer A.F."/>
            <person name="Nichols A."/>
            <person name="Cepeda A.J."/>
            <person name="Yan W."/>
            <person name="Fan B."/>
            <person name="Jiang Y."/>
            <person name="Adhikari A."/>
            <person name="Zheng C.-J."/>
            <person name="Schuster L."/>
            <person name="Cowan T.M."/>
            <person name="Smanski M.J."/>
            <person name="Chevrette M.G."/>
            <person name="De Carvalho L.P.S."/>
            <person name="Shen B."/>
        </authorList>
    </citation>
    <scope>NUCLEOTIDE SEQUENCE [LARGE SCALE GENOMIC DNA]</scope>
    <source>
        <strain evidence="2 3">NPDC048946</strain>
    </source>
</reference>
<evidence type="ECO:0008006" key="4">
    <source>
        <dbReference type="Google" id="ProtNLM"/>
    </source>
</evidence>